<feature type="signal peptide" evidence="2">
    <location>
        <begin position="1"/>
        <end position="19"/>
    </location>
</feature>
<evidence type="ECO:0000313" key="4">
    <source>
        <dbReference type="Proteomes" id="UP000693970"/>
    </source>
</evidence>
<comment type="caution">
    <text evidence="3">The sequence shown here is derived from an EMBL/GenBank/DDBJ whole genome shotgun (WGS) entry which is preliminary data.</text>
</comment>
<feature type="chain" id="PRO_5039907227" evidence="2">
    <location>
        <begin position="20"/>
        <end position="418"/>
    </location>
</feature>
<organism evidence="3 4">
    <name type="scientific">Nitzschia inconspicua</name>
    <dbReference type="NCBI Taxonomy" id="303405"/>
    <lineage>
        <taxon>Eukaryota</taxon>
        <taxon>Sar</taxon>
        <taxon>Stramenopiles</taxon>
        <taxon>Ochrophyta</taxon>
        <taxon>Bacillariophyta</taxon>
        <taxon>Bacillariophyceae</taxon>
        <taxon>Bacillariophycidae</taxon>
        <taxon>Bacillariales</taxon>
        <taxon>Bacillariaceae</taxon>
        <taxon>Nitzschia</taxon>
    </lineage>
</organism>
<reference evidence="3" key="1">
    <citation type="journal article" date="2021" name="Sci. Rep.">
        <title>Diploid genomic architecture of Nitzschia inconspicua, an elite biomass production diatom.</title>
        <authorList>
            <person name="Oliver A."/>
            <person name="Podell S."/>
            <person name="Pinowska A."/>
            <person name="Traller J.C."/>
            <person name="Smith S.R."/>
            <person name="McClure R."/>
            <person name="Beliaev A."/>
            <person name="Bohutskyi P."/>
            <person name="Hill E.A."/>
            <person name="Rabines A."/>
            <person name="Zheng H."/>
            <person name="Allen L.Z."/>
            <person name="Kuo A."/>
            <person name="Grigoriev I.V."/>
            <person name="Allen A.E."/>
            <person name="Hazlebeck D."/>
            <person name="Allen E.E."/>
        </authorList>
    </citation>
    <scope>NUCLEOTIDE SEQUENCE</scope>
    <source>
        <strain evidence="3">Hildebrandi</strain>
    </source>
</reference>
<evidence type="ECO:0000256" key="2">
    <source>
        <dbReference type="SAM" id="SignalP"/>
    </source>
</evidence>
<keyword evidence="4" id="KW-1185">Reference proteome</keyword>
<accession>A0A9K3Q4R8</accession>
<proteinExistence type="predicted"/>
<protein>
    <submittedName>
        <fullName evidence="3">Uncharacterized protein</fullName>
    </submittedName>
</protein>
<dbReference type="Proteomes" id="UP000693970">
    <property type="component" value="Unassembled WGS sequence"/>
</dbReference>
<evidence type="ECO:0000256" key="1">
    <source>
        <dbReference type="SAM" id="MobiDB-lite"/>
    </source>
</evidence>
<gene>
    <name evidence="3" type="ORF">IV203_028106</name>
</gene>
<keyword evidence="2" id="KW-0732">Signal</keyword>
<feature type="compositionally biased region" description="Polar residues" evidence="1">
    <location>
        <begin position="124"/>
        <end position="134"/>
    </location>
</feature>
<feature type="region of interest" description="Disordered" evidence="1">
    <location>
        <begin position="124"/>
        <end position="151"/>
    </location>
</feature>
<dbReference type="EMBL" id="JAGRRH010000005">
    <property type="protein sequence ID" value="KAG7370360.1"/>
    <property type="molecule type" value="Genomic_DNA"/>
</dbReference>
<sequence>MRFSIAAAAVLATVNSTNASVVETTKSQNRALWDDKGGIRLIQNLVHHRFNAFQQHRKATAISKHSRLVNSKTAQECIPNHQQQHQDGEQADVGILSICGSHQYCKEHSHSTLGGFCVDNQDGNVSRTNQPTHNRNGRKNDHLSNNRNLQINNSPTWDERGIYFCNSDEMSCSICSYGDNTTEWVFDCDTAIDFCLADDVNSWCTEESCYGFEVFIQTDDTSQVYITCTTVFTPVQLEYCYTTAWMAGELSCELTVNGETCNSCNAMQFQNGSFAGIEYDCENTYIPVSGNTYYSPLIQTKLVKRAIQEGIIQCDAGCALCREGEVIGNPNAIVILDQGEVSCETIFDWALTSSGPFADIEYCDNLTDLAGDVCGCYIPPDNADKPAVNDTGSGVNSFSFSAALVATTVASAGALMVL</sequence>
<dbReference type="AlphaFoldDB" id="A0A9K3Q4R8"/>
<name>A0A9K3Q4R8_9STRA</name>
<evidence type="ECO:0000313" key="3">
    <source>
        <dbReference type="EMBL" id="KAG7370360.1"/>
    </source>
</evidence>
<reference evidence="3" key="2">
    <citation type="submission" date="2021-04" db="EMBL/GenBank/DDBJ databases">
        <authorList>
            <person name="Podell S."/>
        </authorList>
    </citation>
    <scope>NUCLEOTIDE SEQUENCE</scope>
    <source>
        <strain evidence="3">Hildebrandi</strain>
    </source>
</reference>